<evidence type="ECO:0000256" key="6">
    <source>
        <dbReference type="ARBA" id="ARBA00022692"/>
    </source>
</evidence>
<evidence type="ECO:0000313" key="11">
    <source>
        <dbReference type="Proteomes" id="UP000823631"/>
    </source>
</evidence>
<dbReference type="PANTHER" id="PTHR32063">
    <property type="match status" value="1"/>
</dbReference>
<dbReference type="SUPFAM" id="SSF82866">
    <property type="entry name" value="Multidrug efflux transporter AcrB transmembrane domain"/>
    <property type="match status" value="2"/>
</dbReference>
<keyword evidence="5 9" id="KW-0997">Cell inner membrane</keyword>
<dbReference type="FunFam" id="3.30.70.1430:FF:000001">
    <property type="entry name" value="Efflux pump membrane transporter"/>
    <property type="match status" value="1"/>
</dbReference>
<dbReference type="PRINTS" id="PR00702">
    <property type="entry name" value="ACRIFLAVINRP"/>
</dbReference>
<organism evidence="10 11">
    <name type="scientific">Candidatus Avisuccinivibrio stercorigallinarum</name>
    <dbReference type="NCBI Taxonomy" id="2840704"/>
    <lineage>
        <taxon>Bacteria</taxon>
        <taxon>Pseudomonadati</taxon>
        <taxon>Pseudomonadota</taxon>
        <taxon>Gammaproteobacteria</taxon>
        <taxon>Aeromonadales</taxon>
        <taxon>Succinivibrionaceae</taxon>
        <taxon>Succinivibrionaceae incertae sedis</taxon>
        <taxon>Candidatus Avisuccinivibrio</taxon>
    </lineage>
</organism>
<reference evidence="10" key="2">
    <citation type="journal article" date="2021" name="PeerJ">
        <title>Extensive microbial diversity within the chicken gut microbiome revealed by metagenomics and culture.</title>
        <authorList>
            <person name="Gilroy R."/>
            <person name="Ravi A."/>
            <person name="Getino M."/>
            <person name="Pursley I."/>
            <person name="Horton D.L."/>
            <person name="Alikhan N.F."/>
            <person name="Baker D."/>
            <person name="Gharbi K."/>
            <person name="Hall N."/>
            <person name="Watson M."/>
            <person name="Adriaenssens E.M."/>
            <person name="Foster-Nyarko E."/>
            <person name="Jarju S."/>
            <person name="Secka A."/>
            <person name="Antonio M."/>
            <person name="Oren A."/>
            <person name="Chaudhuri R.R."/>
            <person name="La Ragione R."/>
            <person name="Hildebrand F."/>
            <person name="Pallen M.J."/>
        </authorList>
    </citation>
    <scope>NUCLEOTIDE SEQUENCE</scope>
    <source>
        <strain evidence="10">17213</strain>
    </source>
</reference>
<feature type="transmembrane region" description="Helical" evidence="9">
    <location>
        <begin position="1026"/>
        <end position="1052"/>
    </location>
</feature>
<keyword evidence="8 9" id="KW-0472">Membrane</keyword>
<evidence type="ECO:0000313" key="10">
    <source>
        <dbReference type="EMBL" id="MBO8415909.1"/>
    </source>
</evidence>
<feature type="transmembrane region" description="Helical" evidence="9">
    <location>
        <begin position="340"/>
        <end position="359"/>
    </location>
</feature>
<dbReference type="SUPFAM" id="SSF82693">
    <property type="entry name" value="Multidrug efflux transporter AcrB pore domain, PN1, PN2, PC1 and PC2 subdomains"/>
    <property type="match status" value="4"/>
</dbReference>
<evidence type="ECO:0000256" key="5">
    <source>
        <dbReference type="ARBA" id="ARBA00022519"/>
    </source>
</evidence>
<keyword evidence="4" id="KW-1003">Cell membrane</keyword>
<comment type="similarity">
    <text evidence="2 9">Belongs to the resistance-nodulation-cell division (RND) (TC 2.A.6) family.</text>
</comment>
<accession>A0A9D9DA29</accession>
<feature type="transmembrane region" description="Helical" evidence="9">
    <location>
        <begin position="396"/>
        <end position="416"/>
    </location>
</feature>
<evidence type="ECO:0000256" key="7">
    <source>
        <dbReference type="ARBA" id="ARBA00022989"/>
    </source>
</evidence>
<comment type="caution">
    <text evidence="10">The sequence shown here is derived from an EMBL/GenBank/DDBJ whole genome shotgun (WGS) entry which is preliminary data.</text>
</comment>
<evidence type="ECO:0000256" key="9">
    <source>
        <dbReference type="RuleBase" id="RU364070"/>
    </source>
</evidence>
<keyword evidence="6 9" id="KW-0812">Transmembrane</keyword>
<comment type="subcellular location">
    <subcellularLocation>
        <location evidence="1 9">Cell inner membrane</location>
        <topology evidence="1 9">Multi-pass membrane protein</topology>
    </subcellularLocation>
</comment>
<keyword evidence="3 9" id="KW-0813">Transport</keyword>
<reference evidence="10" key="1">
    <citation type="submission" date="2020-10" db="EMBL/GenBank/DDBJ databases">
        <authorList>
            <person name="Gilroy R."/>
        </authorList>
    </citation>
    <scope>NUCLEOTIDE SEQUENCE</scope>
    <source>
        <strain evidence="10">17213</strain>
    </source>
</reference>
<dbReference type="InterPro" id="IPR027463">
    <property type="entry name" value="AcrB_DN_DC_subdom"/>
</dbReference>
<protein>
    <recommendedName>
        <fullName evidence="9">Efflux pump membrane transporter</fullName>
    </recommendedName>
</protein>
<feature type="transmembrane region" description="Helical" evidence="9">
    <location>
        <begin position="916"/>
        <end position="938"/>
    </location>
</feature>
<evidence type="ECO:0000256" key="3">
    <source>
        <dbReference type="ARBA" id="ARBA00022448"/>
    </source>
</evidence>
<dbReference type="Gene3D" id="3.30.70.1440">
    <property type="entry name" value="Multidrug efflux transporter AcrB pore domain"/>
    <property type="match status" value="1"/>
</dbReference>
<feature type="transmembrane region" description="Helical" evidence="9">
    <location>
        <begin position="892"/>
        <end position="909"/>
    </location>
</feature>
<feature type="transmembrane region" description="Helical" evidence="9">
    <location>
        <begin position="559"/>
        <end position="580"/>
    </location>
</feature>
<dbReference type="GO" id="GO:0005886">
    <property type="term" value="C:plasma membrane"/>
    <property type="evidence" value="ECO:0007669"/>
    <property type="project" value="UniProtKB-SubCell"/>
</dbReference>
<evidence type="ECO:0000256" key="8">
    <source>
        <dbReference type="ARBA" id="ARBA00023136"/>
    </source>
</evidence>
<dbReference type="PANTHER" id="PTHR32063:SF13">
    <property type="entry name" value="MULTIDRUG EFFLUX PUMP SUBUNIT ACRB-RELATED"/>
    <property type="match status" value="1"/>
</dbReference>
<proteinExistence type="inferred from homology"/>
<evidence type="ECO:0000256" key="2">
    <source>
        <dbReference type="ARBA" id="ARBA00010942"/>
    </source>
</evidence>
<dbReference type="InterPro" id="IPR001036">
    <property type="entry name" value="Acrflvin-R"/>
</dbReference>
<dbReference type="InterPro" id="IPR004764">
    <property type="entry name" value="MdtF-like"/>
</dbReference>
<feature type="transmembrane region" description="Helical" evidence="9">
    <location>
        <begin position="366"/>
        <end position="390"/>
    </location>
</feature>
<dbReference type="EMBL" id="JADINH010000127">
    <property type="protein sequence ID" value="MBO8415909.1"/>
    <property type="molecule type" value="Genomic_DNA"/>
</dbReference>
<feature type="transmembrane region" description="Helical" evidence="9">
    <location>
        <begin position="437"/>
        <end position="458"/>
    </location>
</feature>
<feature type="transmembrane region" description="Helical" evidence="9">
    <location>
        <begin position="470"/>
        <end position="497"/>
    </location>
</feature>
<dbReference type="FunFam" id="3.30.2090.10:FF:000002">
    <property type="entry name" value="Efflux pump membrane transporter"/>
    <property type="match status" value="1"/>
</dbReference>
<dbReference type="Proteomes" id="UP000823631">
    <property type="component" value="Unassembled WGS sequence"/>
</dbReference>
<feature type="transmembrane region" description="Helical" evidence="9">
    <location>
        <begin position="950"/>
        <end position="972"/>
    </location>
</feature>
<dbReference type="SUPFAM" id="SSF82714">
    <property type="entry name" value="Multidrug efflux transporter AcrB TolC docking domain, DN and DC subdomains"/>
    <property type="match status" value="2"/>
</dbReference>
<dbReference type="AlphaFoldDB" id="A0A9D9DA29"/>
<dbReference type="Gene3D" id="1.20.1640.10">
    <property type="entry name" value="Multidrug efflux transporter AcrB transmembrane domain"/>
    <property type="match status" value="2"/>
</dbReference>
<evidence type="ECO:0000256" key="4">
    <source>
        <dbReference type="ARBA" id="ARBA00022475"/>
    </source>
</evidence>
<dbReference type="FunFam" id="1.20.1640.10:FF:000001">
    <property type="entry name" value="Efflux pump membrane transporter"/>
    <property type="match status" value="1"/>
</dbReference>
<dbReference type="NCBIfam" id="NF000282">
    <property type="entry name" value="RND_permease_1"/>
    <property type="match status" value="1"/>
</dbReference>
<name>A0A9D9DA29_9GAMM</name>
<dbReference type="Gene3D" id="3.30.70.1430">
    <property type="entry name" value="Multidrug efflux transporter AcrB pore domain"/>
    <property type="match status" value="2"/>
</dbReference>
<dbReference type="Pfam" id="PF00873">
    <property type="entry name" value="ACR_tran"/>
    <property type="match status" value="1"/>
</dbReference>
<gene>
    <name evidence="10" type="ORF">IAB19_05975</name>
</gene>
<dbReference type="Gene3D" id="3.30.70.1320">
    <property type="entry name" value="Multidrug efflux transporter AcrB pore domain like"/>
    <property type="match status" value="1"/>
</dbReference>
<dbReference type="NCBIfam" id="TIGR00915">
    <property type="entry name" value="2A0602"/>
    <property type="match status" value="1"/>
</dbReference>
<dbReference type="GO" id="GO:0015562">
    <property type="term" value="F:efflux transmembrane transporter activity"/>
    <property type="evidence" value="ECO:0007669"/>
    <property type="project" value="InterPro"/>
</dbReference>
<feature type="transmembrane region" description="Helical" evidence="9">
    <location>
        <begin position="993"/>
        <end position="1014"/>
    </location>
</feature>
<dbReference type="Gene3D" id="3.30.2090.10">
    <property type="entry name" value="Multidrug efflux transporter AcrB TolC docking domain, DN and DC subdomains"/>
    <property type="match status" value="2"/>
</dbReference>
<sequence length="1107" mass="120825">MARFFINRPIFAWVIAIVIMLAGALAVMTLPIAQYPTIAPPSVSIRSSYAGADATTVERTVTQIIEQNMTGLDGYMYMSATSDSYGNSDITITFEPGTNPDIAQVQVQNKLQQTQSQLPETVQSNGVDVTKSTNAFLMVVGLIANDGQHTNADLSDYIYANIREPMARVQGVGDLMVFGSEYAMRIWLEPEKLNNLRVSIAEITAAIEAQNAQVTYGSLGGTPAVPGQLYSYSITGQSRLKNAEEFGNILIRVNTDGTKVFLRDVARIELGSESYQVQGKYNGMPSSGIAIRLASGANALDTADNVKALMNDLQQYFPEWIDVVYPFDTTDFINVSINEVFHTLIEAIILVVLIMYVFLQNFRATLIPSITVPVVLLGTFAIMSMLGFSINTLTMFGLVLAIGLLVDDAIVVVENVERIIEEEDLPPKEATEKSMDQITGALIGIALVLSAVFVPMAFFGGSTGVIYRQFSITIVSAMVLSVLIALILTPALCATMLKGKEHREAKKGKGILAKVSFIEKKLLTPLTKFFELFNRGYAAMAHAYQRQVNVVIRRIKREMAYYIGICLALGFCFVQIPSAFLPSEDQGVLLAMVNLPAGSTVEKTDRALTKLANYFLTEEEENTASVMTVTGFSFAGSGQNAGLAFIRLKDWSERTRADQHADTISNRAYMPLMGIREGLAYAFNVPAIPELGTATGFDMYLQDNGGAGHEMLTKVRQDYVYAAQQSPLLMQVRANGMEDTPQFKLDLDYEKALALGLSVADINTTLSVAWGSYYVDNFIERERVKKVYLQAEASARMNELDLNKWYVRNADGEMVPFSAFASTSWTYGSPRLERYNGVGAMNIQGAPAPGISTGQAMDEMERIAAEQLPPGFGISWTGISYQEKLSGSQAPMLYAVSILIVFLSLAALYESWSIPFAVMLVLPLGIIGAVLAALITQYVPVQTVLRNDVYFQVGLLTTVGLSAKNAILIVEFAKELYDKGSRLSEAVVEAAKIRLRPILMTSSAFILGVLPLAVSSGAGAAGRNEIGICVIGGMLSATVLAIFFVPVFFVLIMRNFTKYVPIEEKKKQAEAAAKLRELKKLQELELSALAAAQAEQSRKDDNSTESK</sequence>
<evidence type="ECO:0000256" key="1">
    <source>
        <dbReference type="ARBA" id="ARBA00004429"/>
    </source>
</evidence>
<comment type="caution">
    <text evidence="9">Lacks conserved residue(s) required for the propagation of feature annotation.</text>
</comment>
<dbReference type="GO" id="GO:0042910">
    <property type="term" value="F:xenobiotic transmembrane transporter activity"/>
    <property type="evidence" value="ECO:0007669"/>
    <property type="project" value="TreeGrafter"/>
</dbReference>
<dbReference type="GO" id="GO:0009636">
    <property type="term" value="P:response to toxic substance"/>
    <property type="evidence" value="ECO:0007669"/>
    <property type="project" value="UniProtKB-ARBA"/>
</dbReference>
<keyword evidence="7 9" id="KW-1133">Transmembrane helix</keyword>